<comment type="caution">
    <text evidence="3">The sequence shown here is derived from an EMBL/GenBank/DDBJ whole genome shotgun (WGS) entry which is preliminary data.</text>
</comment>
<feature type="region of interest" description="Disordered" evidence="1">
    <location>
        <begin position="1945"/>
        <end position="2081"/>
    </location>
</feature>
<feature type="region of interest" description="Disordered" evidence="1">
    <location>
        <begin position="1170"/>
        <end position="1225"/>
    </location>
</feature>
<feature type="compositionally biased region" description="Basic and acidic residues" evidence="1">
    <location>
        <begin position="660"/>
        <end position="672"/>
    </location>
</feature>
<keyword evidence="2" id="KW-1133">Transmembrane helix</keyword>
<feature type="compositionally biased region" description="Basic and acidic residues" evidence="1">
    <location>
        <begin position="1818"/>
        <end position="1836"/>
    </location>
</feature>
<feature type="compositionally biased region" description="Low complexity" evidence="1">
    <location>
        <begin position="379"/>
        <end position="393"/>
    </location>
</feature>
<feature type="compositionally biased region" description="Acidic residues" evidence="1">
    <location>
        <begin position="1506"/>
        <end position="1515"/>
    </location>
</feature>
<feature type="compositionally biased region" description="Basic and acidic residues" evidence="1">
    <location>
        <begin position="1404"/>
        <end position="1413"/>
    </location>
</feature>
<feature type="compositionally biased region" description="Low complexity" evidence="1">
    <location>
        <begin position="1435"/>
        <end position="1444"/>
    </location>
</feature>
<evidence type="ECO:0000256" key="2">
    <source>
        <dbReference type="SAM" id="Phobius"/>
    </source>
</evidence>
<feature type="region of interest" description="Disordered" evidence="1">
    <location>
        <begin position="124"/>
        <end position="145"/>
    </location>
</feature>
<feature type="region of interest" description="Disordered" evidence="1">
    <location>
        <begin position="660"/>
        <end position="689"/>
    </location>
</feature>
<organism evidence="3 4">
    <name type="scientific">Cystoisospora suis</name>
    <dbReference type="NCBI Taxonomy" id="483139"/>
    <lineage>
        <taxon>Eukaryota</taxon>
        <taxon>Sar</taxon>
        <taxon>Alveolata</taxon>
        <taxon>Apicomplexa</taxon>
        <taxon>Conoidasida</taxon>
        <taxon>Coccidia</taxon>
        <taxon>Eucoccidiorida</taxon>
        <taxon>Eimeriorina</taxon>
        <taxon>Sarcocystidae</taxon>
        <taxon>Cystoisospora</taxon>
    </lineage>
</organism>
<feature type="region of interest" description="Disordered" evidence="1">
    <location>
        <begin position="897"/>
        <end position="1053"/>
    </location>
</feature>
<evidence type="ECO:0000313" key="3">
    <source>
        <dbReference type="EMBL" id="PHJ25931.1"/>
    </source>
</evidence>
<feature type="compositionally biased region" description="Basic and acidic residues" evidence="1">
    <location>
        <begin position="846"/>
        <end position="862"/>
    </location>
</feature>
<feature type="compositionally biased region" description="Low complexity" evidence="1">
    <location>
        <begin position="132"/>
        <end position="144"/>
    </location>
</feature>
<evidence type="ECO:0000313" key="4">
    <source>
        <dbReference type="Proteomes" id="UP000221165"/>
    </source>
</evidence>
<feature type="compositionally biased region" description="Basic and acidic residues" evidence="1">
    <location>
        <begin position="485"/>
        <end position="533"/>
    </location>
</feature>
<feature type="compositionally biased region" description="Polar residues" evidence="1">
    <location>
        <begin position="368"/>
        <end position="378"/>
    </location>
</feature>
<feature type="compositionally biased region" description="Basic and acidic residues" evidence="1">
    <location>
        <begin position="1446"/>
        <end position="1456"/>
    </location>
</feature>
<feature type="compositionally biased region" description="Basic and acidic residues" evidence="1">
    <location>
        <begin position="2034"/>
        <end position="2058"/>
    </location>
</feature>
<reference evidence="3 4" key="1">
    <citation type="journal article" date="2017" name="Int. J. Parasitol.">
        <title>The genome of the protozoan parasite Cystoisospora suis and a reverse vaccinology approach to identify vaccine candidates.</title>
        <authorList>
            <person name="Palmieri N."/>
            <person name="Shrestha A."/>
            <person name="Ruttkowski B."/>
            <person name="Beck T."/>
            <person name="Vogl C."/>
            <person name="Tomley F."/>
            <person name="Blake D.P."/>
            <person name="Joachim A."/>
        </authorList>
    </citation>
    <scope>NUCLEOTIDE SEQUENCE [LARGE SCALE GENOMIC DNA]</scope>
    <source>
        <strain evidence="3 4">Wien I</strain>
    </source>
</reference>
<feature type="compositionally biased region" description="Basic and acidic residues" evidence="1">
    <location>
        <begin position="394"/>
        <end position="411"/>
    </location>
</feature>
<feature type="region of interest" description="Disordered" evidence="1">
    <location>
        <begin position="846"/>
        <end position="885"/>
    </location>
</feature>
<dbReference type="VEuPathDB" id="ToxoDB:CSUI_000213"/>
<feature type="transmembrane region" description="Helical" evidence="2">
    <location>
        <begin position="257"/>
        <end position="280"/>
    </location>
</feature>
<feature type="region of interest" description="Disordered" evidence="1">
    <location>
        <begin position="339"/>
        <end position="568"/>
    </location>
</feature>
<feature type="compositionally biased region" description="Basic and acidic residues" evidence="1">
    <location>
        <begin position="923"/>
        <end position="933"/>
    </location>
</feature>
<feature type="compositionally biased region" description="Low complexity" evidence="1">
    <location>
        <begin position="987"/>
        <end position="997"/>
    </location>
</feature>
<protein>
    <submittedName>
        <fullName evidence="3">Transmembrane protein</fullName>
    </submittedName>
</protein>
<gene>
    <name evidence="3" type="ORF">CSUI_000213</name>
</gene>
<feature type="compositionally biased region" description="Basic and acidic residues" evidence="1">
    <location>
        <begin position="1900"/>
        <end position="1913"/>
    </location>
</feature>
<feature type="compositionally biased region" description="Polar residues" evidence="1">
    <location>
        <begin position="1414"/>
        <end position="1434"/>
    </location>
</feature>
<dbReference type="GeneID" id="94423658"/>
<feature type="transmembrane region" description="Helical" evidence="2">
    <location>
        <begin position="201"/>
        <end position="225"/>
    </location>
</feature>
<feature type="compositionally biased region" description="Polar residues" evidence="1">
    <location>
        <begin position="1025"/>
        <end position="1038"/>
    </location>
</feature>
<feature type="region of interest" description="Disordered" evidence="1">
    <location>
        <begin position="1496"/>
        <end position="1556"/>
    </location>
</feature>
<feature type="compositionally biased region" description="Low complexity" evidence="1">
    <location>
        <begin position="347"/>
        <end position="364"/>
    </location>
</feature>
<sequence>MTSRAKDEGRGGQRAPSAIGPIVRRIRSLLFGRNLLQAGDEDGRTHTYHHRGQVFPSLSSLLCFLRRQVYQSCFHLVQSCQQVAIAYGLLDSPPTFPHKAVHCSASLHRKSSGFLNEFSVPSTSITGARPPSQKSSSEQSTQQQLIEQGDTIHRNRSHVCSSSGVKTQCPPKGGLNDHGNYTDTAKDVDASSSSSYLPFKWTLIAGGVFVGFCLVSFLGIVLCFFSPFSFNNGKHAGTAAWLFFPVPFHVSRFRIRLFGGLILIMSLVVVGISFLCAYLVTATFFVPLLKGLSLHRRILRRWRRVAALLVLYHKYIREVLRWSQEMNVTYRAVTLDREEGGPLGKRSAPPLSSPASSSPVLPVPMKGTPSSLSFTQPLSLQDASSNSSNPSGISRERKKEGQKYCEDIKMLKKDRRPCGASSSSPIARHVRQSTGERRDPFSSGEDRQEEERKRCNEEEEEVERKDKGQEKEKHHEQGEEVGSACRKDSLNEDDTKGDDSRRREGMKVGIHDTVLKGDMERISLGREETDRRNSSCCSARLVSMTGRKGEGEKKDRRGEEDEEEKEKDDLHLRSVFLQMTLTAQVGLGKARRCLLLMTSSPSRFCSTSRGGEEEEDEKKKKKKRESSLSSSVLMATRTTAPWGGVAVSLNQVKADLLKERQRERSEKKRNEALQRTGVDGGRSSSMKSSSCMRISLGEMKETAHEYWITEREFCSAFQASLLHLLSELKSRFLIPRECLSSSSSSSFHHTKKSTCDALGWQYLHKKHTPVRYHPSFLHHQRIRPKTVDFRETQVASPLDELPALLDNEEEEEIFDNRKRISGRGALSKVVFKRILEEREAFQQRVINEEKMSRDAENGKSGESKTTTHRKPSSFSSRGAKCLHHPNHLPSLQEELLASGGGAADEKEGGNRARQHPSHSQRPSLKDVNGENKRRLTAVDTDAVDTQNVGEDGGAFFLVRKHGGDEGGSIDDDDNDNDDDMKATASHTTTTTPTTPTTLAGHESKKTSSFSCGSGGRDLKEKKNRSIQCTSQERGTVSLSHEPKEEEDTNEERETKSKRRWWDRFIFHRYRRCSLSPWYFCSQQGVADFFLKILRTVEEVLDFYELWKCSLRSLDDIDQALSIAQDHLEFTVPHLHRSLLADWGRLGSFSPGVGNRFLAHSSLIKASKTSSCPFMSSEDKQREEHVPQRHSLDMHDKNKGDQEKCSRPASDSQKSEEDQRGRTPTIDPFHMITTLLCCPLTPPKTSPLFRNTLNGEHSSDIRLGLGRLSQHVAAALTLLRLGPTTITPELMTSLSSLSENDHIKEKMRTKKTTSSNQTAESAIMSPLVFSGDDGKQKVTPPCLRLNKGETGRALCIWEKVGKRIKFLHPYITQTVEDPKKNYDKIEEVAMKLLPPYSSQDLAEDGGEKLDKDQNRQVQTGASNSCSTSSETGVCGSSSCRSSSSMRRAKEEERECGSKGRRKSELMMNGGGVKYEGPDVCSAEGVLSPCASSEILPCTDKMERQGVEEEGGEDEKEEKDSCRSRREDNGRVDRRNETAMGEKETGEQEKEKVTKESSFVSMDEWIDVLQDTMEHLGFAQQQCTALLRALRQKQQGGAGQLVRSQESARVGLGPVSSGHLSKDEREKHEQGGNEESRCHLALPAPPQTMLEVYKGLGEEGKSSRKEDLLLFDDQVDPATLAKGRLAVGELREVLRAHPRVHQQRQQKRLVKELKASPQETCQDNVRGVHASMILGEDSVGGRCKRSKTKIAGRNTPGMDDDDEKLILTVREEEGEDDEEEDGVISLPRLRAAQRATEALSEDAAGDGVQENSGRRLGQNRTDDAGGEDSHDPDRKGIDRIQLQDGDNTGVVVSGMGLGVCTPEQLRLERRTRQLADRAEARSLFSELDAQFRNLRSPPSLGRAKEGNADQERQDKPPAGGRVLWEGEDHQLPLDFVRTEHFLNTTPRIPFPSRVSPSPVMQRFGRQQGEREEELFCGIGEGGEEEEEDDEADDQDFTVPGRDEDFQRRRHLGKREVSIGDWGGGPWCVEGSSLDSDADHKSRMKDEVMAVSVEAKEKDDSLAPIKETTGDASHGGRDGESQRR</sequence>
<accession>A0A2C6KPL4</accession>
<feature type="compositionally biased region" description="Basic and acidic residues" evidence="1">
    <location>
        <begin position="2071"/>
        <end position="2081"/>
    </location>
</feature>
<dbReference type="EMBL" id="MIGC01000098">
    <property type="protein sequence ID" value="PHJ25931.1"/>
    <property type="molecule type" value="Genomic_DNA"/>
</dbReference>
<dbReference type="Proteomes" id="UP000221165">
    <property type="component" value="Unassembled WGS sequence"/>
</dbReference>
<dbReference type="OrthoDB" id="10376404at2759"/>
<feature type="region of interest" description="Disordered" evidence="1">
    <location>
        <begin position="1596"/>
        <end position="1642"/>
    </location>
</feature>
<feature type="region of interest" description="Disordered" evidence="1">
    <location>
        <begin position="1793"/>
        <end position="1846"/>
    </location>
</feature>
<name>A0A2C6KPL4_9APIC</name>
<feature type="compositionally biased region" description="Basic and acidic residues" evidence="1">
    <location>
        <begin position="1516"/>
        <end position="1553"/>
    </location>
</feature>
<proteinExistence type="predicted"/>
<feature type="compositionally biased region" description="Basic and acidic residues" evidence="1">
    <location>
        <begin position="1176"/>
        <end position="1205"/>
    </location>
</feature>
<feature type="compositionally biased region" description="Acidic residues" evidence="1">
    <location>
        <begin position="967"/>
        <end position="978"/>
    </location>
</feature>
<feature type="region of interest" description="Disordered" evidence="1">
    <location>
        <begin position="1395"/>
        <end position="1469"/>
    </location>
</feature>
<feature type="region of interest" description="Disordered" evidence="1">
    <location>
        <begin position="1892"/>
        <end position="1919"/>
    </location>
</feature>
<feature type="region of interest" description="Disordered" evidence="1">
    <location>
        <begin position="602"/>
        <end position="630"/>
    </location>
</feature>
<keyword evidence="2" id="KW-0472">Membrane</keyword>
<feature type="compositionally biased region" description="Basic and acidic residues" evidence="1">
    <location>
        <begin position="547"/>
        <end position="559"/>
    </location>
</feature>
<feature type="compositionally biased region" description="Basic and acidic residues" evidence="1">
    <location>
        <begin position="1618"/>
        <end position="1636"/>
    </location>
</feature>
<feature type="compositionally biased region" description="Basic and acidic residues" evidence="1">
    <location>
        <begin position="434"/>
        <end position="478"/>
    </location>
</feature>
<keyword evidence="2 3" id="KW-0812">Transmembrane</keyword>
<keyword evidence="4" id="KW-1185">Reference proteome</keyword>
<evidence type="ECO:0000256" key="1">
    <source>
        <dbReference type="SAM" id="MobiDB-lite"/>
    </source>
</evidence>
<feature type="compositionally biased region" description="Acidic residues" evidence="1">
    <location>
        <begin position="1979"/>
        <end position="1993"/>
    </location>
</feature>
<dbReference type="RefSeq" id="XP_067927577.1">
    <property type="nucleotide sequence ID" value="XM_068060447.1"/>
</dbReference>